<dbReference type="SMART" id="SM00388">
    <property type="entry name" value="HisKA"/>
    <property type="match status" value="1"/>
</dbReference>
<dbReference type="InterPro" id="IPR000014">
    <property type="entry name" value="PAS"/>
</dbReference>
<dbReference type="GO" id="GO:0005524">
    <property type="term" value="F:ATP binding"/>
    <property type="evidence" value="ECO:0007669"/>
    <property type="project" value="UniProtKB-KW"/>
</dbReference>
<dbReference type="InterPro" id="IPR036890">
    <property type="entry name" value="HATPase_C_sf"/>
</dbReference>
<evidence type="ECO:0000259" key="16">
    <source>
        <dbReference type="PROSITE" id="PS50109"/>
    </source>
</evidence>
<evidence type="ECO:0000256" key="9">
    <source>
        <dbReference type="ARBA" id="ARBA00022741"/>
    </source>
</evidence>
<proteinExistence type="predicted"/>
<dbReference type="PROSITE" id="PS50885">
    <property type="entry name" value="HAMP"/>
    <property type="match status" value="1"/>
</dbReference>
<dbReference type="Pfam" id="PF00672">
    <property type="entry name" value="HAMP"/>
    <property type="match status" value="1"/>
</dbReference>
<dbReference type="InterPro" id="IPR003661">
    <property type="entry name" value="HisK_dim/P_dom"/>
</dbReference>
<dbReference type="PROSITE" id="PS50112">
    <property type="entry name" value="PAS"/>
    <property type="match status" value="1"/>
</dbReference>
<dbReference type="CDD" id="cd00075">
    <property type="entry name" value="HATPase"/>
    <property type="match status" value="1"/>
</dbReference>
<dbReference type="NCBIfam" id="TIGR00229">
    <property type="entry name" value="sensory_box"/>
    <property type="match status" value="1"/>
</dbReference>
<evidence type="ECO:0000256" key="12">
    <source>
        <dbReference type="ARBA" id="ARBA00022989"/>
    </source>
</evidence>
<dbReference type="Gene3D" id="1.10.287.130">
    <property type="match status" value="1"/>
</dbReference>
<keyword evidence="8 15" id="KW-0812">Transmembrane</keyword>
<keyword evidence="9" id="KW-0547">Nucleotide-binding</keyword>
<dbReference type="CDD" id="cd06225">
    <property type="entry name" value="HAMP"/>
    <property type="match status" value="1"/>
</dbReference>
<dbReference type="InterPro" id="IPR003594">
    <property type="entry name" value="HATPase_dom"/>
</dbReference>
<evidence type="ECO:0000256" key="4">
    <source>
        <dbReference type="ARBA" id="ARBA00012438"/>
    </source>
</evidence>
<dbReference type="EMBL" id="MFDD01000002">
    <property type="protein sequence ID" value="OGE41200.1"/>
    <property type="molecule type" value="Genomic_DNA"/>
</dbReference>
<reference evidence="19 20" key="1">
    <citation type="journal article" date="2016" name="Nat. Commun.">
        <title>Thousands of microbial genomes shed light on interconnected biogeochemical processes in an aquifer system.</title>
        <authorList>
            <person name="Anantharaman K."/>
            <person name="Brown C.T."/>
            <person name="Hug L.A."/>
            <person name="Sharon I."/>
            <person name="Castelle C.J."/>
            <person name="Probst A.J."/>
            <person name="Thomas B.C."/>
            <person name="Singh A."/>
            <person name="Wilkins M.J."/>
            <person name="Karaoz U."/>
            <person name="Brodie E.L."/>
            <person name="Williams K.H."/>
            <person name="Hubbard S.S."/>
            <person name="Banfield J.F."/>
        </authorList>
    </citation>
    <scope>NUCLEOTIDE SEQUENCE [LARGE SCALE GENOMIC DNA]</scope>
</reference>
<dbReference type="GO" id="GO:0000155">
    <property type="term" value="F:phosphorelay sensor kinase activity"/>
    <property type="evidence" value="ECO:0007669"/>
    <property type="project" value="InterPro"/>
</dbReference>
<dbReference type="InterPro" id="IPR036097">
    <property type="entry name" value="HisK_dim/P_sf"/>
</dbReference>
<dbReference type="Gene3D" id="3.30.450.20">
    <property type="entry name" value="PAS domain"/>
    <property type="match status" value="1"/>
</dbReference>
<evidence type="ECO:0000256" key="7">
    <source>
        <dbReference type="ARBA" id="ARBA00022679"/>
    </source>
</evidence>
<comment type="subcellular location">
    <subcellularLocation>
        <location evidence="3">Cell membrane</location>
    </subcellularLocation>
    <subcellularLocation>
        <location evidence="2">Membrane</location>
        <topology evidence="2">Multi-pass membrane protein</topology>
    </subcellularLocation>
</comment>
<evidence type="ECO:0000259" key="17">
    <source>
        <dbReference type="PROSITE" id="PS50112"/>
    </source>
</evidence>
<keyword evidence="11" id="KW-0067">ATP-binding</keyword>
<dbReference type="InterPro" id="IPR003660">
    <property type="entry name" value="HAMP_dom"/>
</dbReference>
<dbReference type="GO" id="GO:0007234">
    <property type="term" value="P:osmosensory signaling via phosphorelay pathway"/>
    <property type="evidence" value="ECO:0007669"/>
    <property type="project" value="TreeGrafter"/>
</dbReference>
<organism evidence="19 20">
    <name type="scientific">Candidatus Daviesbacteria bacterium RIFCSPHIGHO2_02_FULL_43_12</name>
    <dbReference type="NCBI Taxonomy" id="1797776"/>
    <lineage>
        <taxon>Bacteria</taxon>
        <taxon>Candidatus Daviesiibacteriota</taxon>
    </lineage>
</organism>
<evidence type="ECO:0000256" key="14">
    <source>
        <dbReference type="ARBA" id="ARBA00023136"/>
    </source>
</evidence>
<evidence type="ECO:0000256" key="15">
    <source>
        <dbReference type="SAM" id="Phobius"/>
    </source>
</evidence>
<dbReference type="InterPro" id="IPR004358">
    <property type="entry name" value="Sig_transdc_His_kin-like_C"/>
</dbReference>
<dbReference type="FunFam" id="3.30.565.10:FF:000023">
    <property type="entry name" value="PAS domain-containing sensor histidine kinase"/>
    <property type="match status" value="1"/>
</dbReference>
<dbReference type="SMART" id="SM00304">
    <property type="entry name" value="HAMP"/>
    <property type="match status" value="1"/>
</dbReference>
<evidence type="ECO:0000313" key="19">
    <source>
        <dbReference type="EMBL" id="OGE41200.1"/>
    </source>
</evidence>
<dbReference type="InterPro" id="IPR013767">
    <property type="entry name" value="PAS_fold"/>
</dbReference>
<dbReference type="Pfam" id="PF02518">
    <property type="entry name" value="HATPase_c"/>
    <property type="match status" value="1"/>
</dbReference>
<keyword evidence="5" id="KW-1003">Cell membrane</keyword>
<keyword evidence="10" id="KW-0418">Kinase</keyword>
<dbReference type="PANTHER" id="PTHR42878">
    <property type="entry name" value="TWO-COMPONENT HISTIDINE KINASE"/>
    <property type="match status" value="1"/>
</dbReference>
<dbReference type="PRINTS" id="PR00344">
    <property type="entry name" value="BCTRLSENSOR"/>
</dbReference>
<evidence type="ECO:0000256" key="3">
    <source>
        <dbReference type="ARBA" id="ARBA00004236"/>
    </source>
</evidence>
<dbReference type="EC" id="2.7.13.3" evidence="4"/>
<dbReference type="Pfam" id="PF00512">
    <property type="entry name" value="HisKA"/>
    <property type="match status" value="1"/>
</dbReference>
<dbReference type="SUPFAM" id="SSF55785">
    <property type="entry name" value="PYP-like sensor domain (PAS domain)"/>
    <property type="match status" value="1"/>
</dbReference>
<dbReference type="SUPFAM" id="SSF158472">
    <property type="entry name" value="HAMP domain-like"/>
    <property type="match status" value="1"/>
</dbReference>
<dbReference type="Proteomes" id="UP000177328">
    <property type="component" value="Unassembled WGS sequence"/>
</dbReference>
<dbReference type="Gene3D" id="3.30.565.10">
    <property type="entry name" value="Histidine kinase-like ATPase, C-terminal domain"/>
    <property type="match status" value="1"/>
</dbReference>
<evidence type="ECO:0000256" key="10">
    <source>
        <dbReference type="ARBA" id="ARBA00022777"/>
    </source>
</evidence>
<gene>
    <name evidence="19" type="ORF">A3D25_01565</name>
</gene>
<keyword evidence="12 15" id="KW-1133">Transmembrane helix</keyword>
<keyword evidence="6" id="KW-0597">Phosphoprotein</keyword>
<keyword evidence="14 15" id="KW-0472">Membrane</keyword>
<dbReference type="InterPro" id="IPR050351">
    <property type="entry name" value="BphY/WalK/GraS-like"/>
</dbReference>
<keyword evidence="13" id="KW-0902">Two-component regulatory system</keyword>
<name>A0A1F5KK66_9BACT</name>
<dbReference type="CDD" id="cd00130">
    <property type="entry name" value="PAS"/>
    <property type="match status" value="1"/>
</dbReference>
<dbReference type="CDD" id="cd00082">
    <property type="entry name" value="HisKA"/>
    <property type="match status" value="1"/>
</dbReference>
<dbReference type="SMART" id="SM00091">
    <property type="entry name" value="PAS"/>
    <property type="match status" value="1"/>
</dbReference>
<evidence type="ECO:0000259" key="18">
    <source>
        <dbReference type="PROSITE" id="PS50885"/>
    </source>
</evidence>
<dbReference type="GO" id="GO:0000156">
    <property type="term" value="F:phosphorelay response regulator activity"/>
    <property type="evidence" value="ECO:0007669"/>
    <property type="project" value="TreeGrafter"/>
</dbReference>
<evidence type="ECO:0000256" key="13">
    <source>
        <dbReference type="ARBA" id="ARBA00023012"/>
    </source>
</evidence>
<accession>A0A1F5KK66</accession>
<dbReference type="SMART" id="SM00387">
    <property type="entry name" value="HATPase_c"/>
    <property type="match status" value="1"/>
</dbReference>
<dbReference type="AlphaFoldDB" id="A0A1F5KK66"/>
<dbReference type="GO" id="GO:0005886">
    <property type="term" value="C:plasma membrane"/>
    <property type="evidence" value="ECO:0007669"/>
    <property type="project" value="UniProtKB-SubCell"/>
</dbReference>
<feature type="domain" description="PAS" evidence="17">
    <location>
        <begin position="275"/>
        <end position="346"/>
    </location>
</feature>
<evidence type="ECO:0000256" key="11">
    <source>
        <dbReference type="ARBA" id="ARBA00022840"/>
    </source>
</evidence>
<protein>
    <recommendedName>
        <fullName evidence="4">histidine kinase</fullName>
        <ecNumber evidence="4">2.7.13.3</ecNumber>
    </recommendedName>
</protein>
<comment type="catalytic activity">
    <reaction evidence="1">
        <text>ATP + protein L-histidine = ADP + protein N-phospho-L-histidine.</text>
        <dbReference type="EC" id="2.7.13.3"/>
    </reaction>
</comment>
<dbReference type="Gene3D" id="6.10.340.10">
    <property type="match status" value="1"/>
</dbReference>
<feature type="transmembrane region" description="Helical" evidence="15">
    <location>
        <begin position="187"/>
        <end position="209"/>
    </location>
</feature>
<evidence type="ECO:0000256" key="1">
    <source>
        <dbReference type="ARBA" id="ARBA00000085"/>
    </source>
</evidence>
<comment type="caution">
    <text evidence="19">The sequence shown here is derived from an EMBL/GenBank/DDBJ whole genome shotgun (WGS) entry which is preliminary data.</text>
</comment>
<feature type="domain" description="HAMP" evidence="18">
    <location>
        <begin position="211"/>
        <end position="263"/>
    </location>
</feature>
<dbReference type="GO" id="GO:0006355">
    <property type="term" value="P:regulation of DNA-templated transcription"/>
    <property type="evidence" value="ECO:0007669"/>
    <property type="project" value="InterPro"/>
</dbReference>
<dbReference type="Pfam" id="PF00989">
    <property type="entry name" value="PAS"/>
    <property type="match status" value="1"/>
</dbReference>
<keyword evidence="7" id="KW-0808">Transferase</keyword>
<feature type="transmembrane region" description="Helical" evidence="15">
    <location>
        <begin position="12"/>
        <end position="34"/>
    </location>
</feature>
<evidence type="ECO:0000256" key="8">
    <source>
        <dbReference type="ARBA" id="ARBA00022692"/>
    </source>
</evidence>
<feature type="domain" description="Histidine kinase" evidence="16">
    <location>
        <begin position="409"/>
        <end position="630"/>
    </location>
</feature>
<dbReference type="PROSITE" id="PS50109">
    <property type="entry name" value="HIS_KIN"/>
    <property type="match status" value="1"/>
</dbReference>
<dbReference type="PANTHER" id="PTHR42878:SF7">
    <property type="entry name" value="SENSOR HISTIDINE KINASE GLRK"/>
    <property type="match status" value="1"/>
</dbReference>
<evidence type="ECO:0000256" key="6">
    <source>
        <dbReference type="ARBA" id="ARBA00022553"/>
    </source>
</evidence>
<evidence type="ECO:0000313" key="20">
    <source>
        <dbReference type="Proteomes" id="UP000177328"/>
    </source>
</evidence>
<evidence type="ECO:0000256" key="2">
    <source>
        <dbReference type="ARBA" id="ARBA00004141"/>
    </source>
</evidence>
<dbReference type="GO" id="GO:0030295">
    <property type="term" value="F:protein kinase activator activity"/>
    <property type="evidence" value="ECO:0007669"/>
    <property type="project" value="TreeGrafter"/>
</dbReference>
<dbReference type="InterPro" id="IPR035965">
    <property type="entry name" value="PAS-like_dom_sf"/>
</dbReference>
<dbReference type="InterPro" id="IPR005467">
    <property type="entry name" value="His_kinase_dom"/>
</dbReference>
<sequence length="650" mass="72371">MPTFFRHLGLRLKFILLVTALLVAVFSVQSYILFTRNLNQERDNLTNEVKTYAGLSTLPVGSSFDQYYTENHFRLGEIINNILVSSNGTIPRLQVLNTEGDLLFDSQGLYKDARDNIAYRTTPPTKGYARGDLLQAIWNIDPTYNYDSKHELATVVYPYLDTYNKHQYSVVYFVSYGRIYQSLFKSITSLVITALISLGVASALIIYFVNIFTLNPISQVAAEAYKIGHGELTTTIDVRTGDEIEKLGLSVNQMAQGLLRSQEVLRQDRDTLAGERNKLEVILSGIIDAVIAVDINRKVITFNKAAEKLTGYTAGEVLNKPINSFVVLIEDQTIIPESLYCPINTAGNEGLVYSNQNLKIKTAKKDAFVNLVSGQIKEGAALNLGCILTFHDVTEEKQLEMMKLDFVSMAAHELRTPLTSILSYLYLFIRDNTASLNTAQNRVLNRINLSAQRLMALIENLLSASGIEKGTFNLKIEPTDLLPIIRQAVSDLSADAKDRNIHLSLSEPEGGKLKLVSADKFRINEVLLNLLANALNYNRNGGMVEVFFEQREKEVITHIRDTGEGISKEALPHLFTKFFRAWGKLEMSAKGTGLGLFISKSIIDMHGGKIWVESELGKGSTFSFSLPVASQKAVSIDAKPLGIYRNPNIV</sequence>
<evidence type="ECO:0000256" key="5">
    <source>
        <dbReference type="ARBA" id="ARBA00022475"/>
    </source>
</evidence>
<dbReference type="SUPFAM" id="SSF47384">
    <property type="entry name" value="Homodimeric domain of signal transducing histidine kinase"/>
    <property type="match status" value="1"/>
</dbReference>
<dbReference type="SUPFAM" id="SSF55874">
    <property type="entry name" value="ATPase domain of HSP90 chaperone/DNA topoisomerase II/histidine kinase"/>
    <property type="match status" value="1"/>
</dbReference>